<dbReference type="PDB" id="9JSZ">
    <property type="method" value="EM"/>
    <property type="resolution" value="3.18 A"/>
    <property type="chains" value="B/F/J/N=1-446"/>
</dbReference>
<keyword evidence="4 5" id="KW-0002">3D-structure</keyword>
<dbReference type="STRING" id="1913578.LPB140_08895"/>
<evidence type="ECO:0000313" key="3">
    <source>
        <dbReference type="Proteomes" id="UP000242561"/>
    </source>
</evidence>
<evidence type="ECO:0007829" key="6">
    <source>
        <dbReference type="PDB" id="9JT2"/>
    </source>
</evidence>
<dbReference type="PDB" id="9JSP">
    <property type="method" value="EM"/>
    <property type="resolution" value="3.34 A"/>
    <property type="chains" value="B=1-446"/>
</dbReference>
<feature type="domain" description="DUF4365" evidence="1">
    <location>
        <begin position="13"/>
        <end position="142"/>
    </location>
</feature>
<evidence type="ECO:0007829" key="5">
    <source>
        <dbReference type="PDB" id="9JSP"/>
    </source>
</evidence>
<dbReference type="PDB" id="9JSB">
    <property type="method" value="EM"/>
    <property type="resolution" value="2.93 A"/>
    <property type="chains" value="D/E=1-446"/>
</dbReference>
<organism evidence="2 3">
    <name type="scientific">Sphingorhabdus lutea</name>
    <dbReference type="NCBI Taxonomy" id="1913578"/>
    <lineage>
        <taxon>Bacteria</taxon>
        <taxon>Pseudomonadati</taxon>
        <taxon>Pseudomonadota</taxon>
        <taxon>Alphaproteobacteria</taxon>
        <taxon>Sphingomonadales</taxon>
        <taxon>Sphingomonadaceae</taxon>
        <taxon>Sphingorhabdus</taxon>
    </lineage>
</organism>
<dbReference type="InterPro" id="IPR025375">
    <property type="entry name" value="DUF4365"/>
</dbReference>
<keyword evidence="6" id="KW-0479">Metal-binding</keyword>
<dbReference type="OrthoDB" id="789223at2"/>
<dbReference type="EMBL" id="CP018154">
    <property type="protein sequence ID" value="APG62886.1"/>
    <property type="molecule type" value="Genomic_DNA"/>
</dbReference>
<gene>
    <name evidence="2" type="ORF">LPB140_08895</name>
</gene>
<dbReference type="KEGG" id="sphl:LPB140_08895"/>
<name>A0A1L3JCN1_9SPHN</name>
<reference evidence="2 3" key="1">
    <citation type="submission" date="2016-11" db="EMBL/GenBank/DDBJ databases">
        <title>Sphingorhabdus sp. LPB0140, isolated from marine environment.</title>
        <authorList>
            <person name="Kim E."/>
            <person name="Yi H."/>
        </authorList>
    </citation>
    <scope>NUCLEOTIDE SEQUENCE [LARGE SCALE GENOMIC DNA]</scope>
    <source>
        <strain evidence="2 3">LPB0140</strain>
    </source>
</reference>
<dbReference type="PDB" id="9JT2">
    <property type="method" value="EM"/>
    <property type="resolution" value="3.19 A"/>
    <property type="chains" value="B/F/J/N=1-446"/>
</dbReference>
<feature type="binding site" evidence="6">
    <location>
        <position position="61"/>
    </location>
    <ligand>
        <name>Mg(2+)</name>
        <dbReference type="ChEBI" id="CHEBI:18420"/>
    </ligand>
</feature>
<evidence type="ECO:0000259" key="1">
    <source>
        <dbReference type="Pfam" id="PF14280"/>
    </source>
</evidence>
<reference evidence="4 5" key="2">
    <citation type="journal article" date="2025" name="Cell Res.">
        <title>Target DNA-induced filament formation and nuclease activation of SPARDA complex.</title>
        <authorList>
            <person name="Wang F."/>
            <person name="Xu H."/>
            <person name="Zhang C."/>
            <person name="Xue J."/>
            <person name="Li Z."/>
        </authorList>
    </citation>
    <scope>STRUCTURE BY ELECTRON MICROSCOPY (2.93 ANGSTROMS) IN COMPLEX WITH MG(2+)</scope>
</reference>
<keyword evidence="3" id="KW-1185">Reference proteome</keyword>
<dbReference type="AlphaFoldDB" id="A0A1L3JCN1"/>
<evidence type="ECO:0007829" key="4">
    <source>
        <dbReference type="PDB" id="9JSB"/>
    </source>
</evidence>
<dbReference type="RefSeq" id="WP_072559535.1">
    <property type="nucleotide sequence ID" value="NZ_CP018154.1"/>
</dbReference>
<protein>
    <recommendedName>
        <fullName evidence="1">DUF4365 domain-containing protein</fullName>
    </recommendedName>
</protein>
<accession>A0A1L3JCN1</accession>
<dbReference type="SMR" id="A0A1L3JCN1"/>
<evidence type="ECO:0000313" key="2">
    <source>
        <dbReference type="EMBL" id="APG62886.1"/>
    </source>
</evidence>
<dbReference type="Pfam" id="PF14280">
    <property type="entry name" value="DUF4365"/>
    <property type="match status" value="1"/>
</dbReference>
<feature type="binding site" evidence="6">
    <location>
        <position position="41"/>
    </location>
    <ligand>
        <name>Mg(2+)</name>
        <dbReference type="ChEBI" id="CHEBI:18420"/>
    </ligand>
</feature>
<proteinExistence type="evidence at protein level"/>
<sequence length="446" mass="50466">MTKKITANQITGEIGENEVRGRFLTLGWQFDGRSRLEAGIDGIAEVMNEGQPMARMIAVQIKSTKEGKYTSETDSGFTYLLRPQDLAYWRGSNLPVVVVFFRQSDRSFYWKEVSRDADPGERRLNIDKAADVLDDSTVNKLAALTVPKTGLGYYVPPLGGGEDALVNILPITLPKEMYISSTPYTPAKAIAVMLDGDGPKRFDWVINGGIFWSFHDPRASLCANIVDGDQVEAVDTEDLALHDEVDEQNKFSYLLRQALRHQTDEDLGWNKDHKALYFRATETNMPRNFAYTSSKKKTDADVVSVFMDSKNKERVSFVRHHAFSPRFELMGDQWYLIVTPTYHFTTNGYYPHQFAAPLLSGKKRLDKSAALRGQVIMWHRFLTEGDRVAERNANDLFGGVEMAEAYLKFGEPPSIHLDIRVPEDGWVTEKKKEDPILDEGLFSDVI</sequence>
<dbReference type="Proteomes" id="UP000242561">
    <property type="component" value="Chromosome"/>
</dbReference>